<evidence type="ECO:0000256" key="2">
    <source>
        <dbReference type="ARBA" id="ARBA00005993"/>
    </source>
</evidence>
<dbReference type="SUPFAM" id="SSF57716">
    <property type="entry name" value="Glucocorticoid receptor-like (DNA-binding domain)"/>
    <property type="match status" value="1"/>
</dbReference>
<dbReference type="Gene3D" id="3.30.50.10">
    <property type="entry name" value="Erythroid Transcription Factor GATA-1, subunit A"/>
    <property type="match status" value="1"/>
</dbReference>
<dbReference type="FunFam" id="3.30.50.10:FF:000030">
    <property type="entry name" value="Nuclear Hormone Receptor family"/>
    <property type="match status" value="1"/>
</dbReference>
<evidence type="ECO:0000256" key="4">
    <source>
        <dbReference type="ARBA" id="ARBA00022771"/>
    </source>
</evidence>
<dbReference type="InterPro" id="IPR049636">
    <property type="entry name" value="HNF4-like_DBD"/>
</dbReference>
<proteinExistence type="inferred from homology"/>
<dbReference type="PROSITE" id="PS51843">
    <property type="entry name" value="NR_LBD"/>
    <property type="match status" value="1"/>
</dbReference>
<dbReference type="GO" id="GO:0008270">
    <property type="term" value="F:zinc ion binding"/>
    <property type="evidence" value="ECO:0007669"/>
    <property type="project" value="UniProtKB-KW"/>
</dbReference>
<evidence type="ECO:0000256" key="11">
    <source>
        <dbReference type="RuleBase" id="RU004334"/>
    </source>
</evidence>
<evidence type="ECO:0000256" key="10">
    <source>
        <dbReference type="ARBA" id="ARBA00023242"/>
    </source>
</evidence>
<dbReference type="WBParaSite" id="PTRK_0000018200.1">
    <property type="protein sequence ID" value="PTRK_0000018200.1"/>
    <property type="gene ID" value="PTRK_0000018200"/>
</dbReference>
<comment type="similarity">
    <text evidence="2 11">Belongs to the nuclear hormone receptor family.</text>
</comment>
<dbReference type="SMART" id="SM00399">
    <property type="entry name" value="ZnF_C4"/>
    <property type="match status" value="1"/>
</dbReference>
<evidence type="ECO:0000256" key="7">
    <source>
        <dbReference type="ARBA" id="ARBA00023125"/>
    </source>
</evidence>
<dbReference type="InterPro" id="IPR000536">
    <property type="entry name" value="Nucl_hrmn_rcpt_lig-bd"/>
</dbReference>
<dbReference type="CDD" id="cd06960">
    <property type="entry name" value="NR_DBD_HNF4A"/>
    <property type="match status" value="1"/>
</dbReference>
<evidence type="ECO:0000256" key="6">
    <source>
        <dbReference type="ARBA" id="ARBA00023015"/>
    </source>
</evidence>
<dbReference type="Proteomes" id="UP000038045">
    <property type="component" value="Unplaced"/>
</dbReference>
<evidence type="ECO:0000256" key="1">
    <source>
        <dbReference type="ARBA" id="ARBA00004123"/>
    </source>
</evidence>
<dbReference type="SUPFAM" id="SSF48508">
    <property type="entry name" value="Nuclear receptor ligand-binding domain"/>
    <property type="match status" value="1"/>
</dbReference>
<keyword evidence="10 11" id="KW-0539">Nucleus</keyword>
<keyword evidence="3 11" id="KW-0479">Metal-binding</keyword>
<dbReference type="Gene3D" id="1.10.565.10">
    <property type="entry name" value="Retinoid X Receptor"/>
    <property type="match status" value="1"/>
</dbReference>
<keyword evidence="14" id="KW-1185">Reference proteome</keyword>
<dbReference type="PROSITE" id="PS51030">
    <property type="entry name" value="NUCLEAR_REC_DBD_2"/>
    <property type="match status" value="1"/>
</dbReference>
<evidence type="ECO:0000256" key="9">
    <source>
        <dbReference type="ARBA" id="ARBA00023170"/>
    </source>
</evidence>
<evidence type="ECO:0000313" key="14">
    <source>
        <dbReference type="Proteomes" id="UP000038045"/>
    </source>
</evidence>
<evidence type="ECO:0000313" key="15">
    <source>
        <dbReference type="WBParaSite" id="PTRK_0000018200.1"/>
    </source>
</evidence>
<dbReference type="STRING" id="131310.A0A0N4Z0E9"/>
<evidence type="ECO:0000256" key="5">
    <source>
        <dbReference type="ARBA" id="ARBA00022833"/>
    </source>
</evidence>
<sequence length="502" mass="58558">MIQNNASIQFALSQNVGFKDIVVKSQTNEEVKIQLCAVCDDKADGIHYGILSCRSCCAFFRRSCVHGQKYVCRFGGNCNVSMGDRCVCRYCRFNKCLKKGMQVSMVQPKRDPTGSQKNRKVPKKNRRIFIDANANPSSVDSVKSEATVSNGETFLKYSTDFSQQISQISSTTSPLSEELATFFKENEHCEIKRESEVSVICNASTSNNNTQAIILAEQQYLLSRFPEHRNYTYGHFLELVKSYREHVRMMELELTSVDHFMSEGTNPPALREFQPEDVNPLSKAELSGLMWFIEKLDPYKYIDQEDRKALLQRYSVRKLILDHIYVASKYTEELEKNNWVMLNRAYVPPTKTGFEHIRDFDFTKSAIESRRRKFQILRPTIDKILTTVVKPFNRMEINDFEITVLHLLLMWSIRNNRFINSNLKPVLRIQREWAIRSLSRYYEEINHPEAYLRLGQILLLLPEIEVACDMHCQDFSVAKLFEYADMSDYWYEKLCYSKINIK</sequence>
<dbReference type="PANTHER" id="PTHR46587:SF5">
    <property type="entry name" value="NUCLEAR HORMONE RECEPTOR FAMILY"/>
    <property type="match status" value="1"/>
</dbReference>
<evidence type="ECO:0000256" key="3">
    <source>
        <dbReference type="ARBA" id="ARBA00022723"/>
    </source>
</evidence>
<accession>A0A0N4Z0E9</accession>
<keyword evidence="9 11" id="KW-0675">Receptor</keyword>
<dbReference type="SMART" id="SM00430">
    <property type="entry name" value="HOLI"/>
    <property type="match status" value="1"/>
</dbReference>
<dbReference type="PRINTS" id="PR00047">
    <property type="entry name" value="STROIDFINGER"/>
</dbReference>
<feature type="domain" description="Nuclear receptor" evidence="12">
    <location>
        <begin position="33"/>
        <end position="108"/>
    </location>
</feature>
<evidence type="ECO:0000256" key="8">
    <source>
        <dbReference type="ARBA" id="ARBA00023163"/>
    </source>
</evidence>
<dbReference type="GO" id="GO:0005634">
    <property type="term" value="C:nucleus"/>
    <property type="evidence" value="ECO:0007669"/>
    <property type="project" value="UniProtKB-SubCell"/>
</dbReference>
<keyword evidence="4 11" id="KW-0863">Zinc-finger</keyword>
<protein>
    <submittedName>
        <fullName evidence="15">Nuclear receptor</fullName>
    </submittedName>
</protein>
<dbReference type="InterPro" id="IPR001628">
    <property type="entry name" value="Znf_hrmn_rcpt"/>
</dbReference>
<evidence type="ECO:0000259" key="12">
    <source>
        <dbReference type="PROSITE" id="PS51030"/>
    </source>
</evidence>
<organism evidence="14 15">
    <name type="scientific">Parastrongyloides trichosuri</name>
    <name type="common">Possum-specific nematode worm</name>
    <dbReference type="NCBI Taxonomy" id="131310"/>
    <lineage>
        <taxon>Eukaryota</taxon>
        <taxon>Metazoa</taxon>
        <taxon>Ecdysozoa</taxon>
        <taxon>Nematoda</taxon>
        <taxon>Chromadorea</taxon>
        <taxon>Rhabditida</taxon>
        <taxon>Tylenchina</taxon>
        <taxon>Panagrolaimomorpha</taxon>
        <taxon>Strongyloidoidea</taxon>
        <taxon>Strongyloididae</taxon>
        <taxon>Parastrongyloides</taxon>
    </lineage>
</organism>
<keyword evidence="5 11" id="KW-0862">Zinc</keyword>
<keyword evidence="8 11" id="KW-0804">Transcription</keyword>
<keyword evidence="7 11" id="KW-0238">DNA-binding</keyword>
<name>A0A0N4Z0E9_PARTI</name>
<feature type="domain" description="NR LBD" evidence="13">
    <location>
        <begin position="238"/>
        <end position="497"/>
    </location>
</feature>
<comment type="subcellular location">
    <subcellularLocation>
        <location evidence="1 11">Nucleus</location>
    </subcellularLocation>
</comment>
<dbReference type="InterPro" id="IPR035500">
    <property type="entry name" value="NHR-like_dom_sf"/>
</dbReference>
<dbReference type="GO" id="GO:0003700">
    <property type="term" value="F:DNA-binding transcription factor activity"/>
    <property type="evidence" value="ECO:0007669"/>
    <property type="project" value="InterPro"/>
</dbReference>
<dbReference type="Pfam" id="PF00104">
    <property type="entry name" value="Hormone_recep"/>
    <property type="match status" value="1"/>
</dbReference>
<dbReference type="GO" id="GO:0000978">
    <property type="term" value="F:RNA polymerase II cis-regulatory region sequence-specific DNA binding"/>
    <property type="evidence" value="ECO:0007669"/>
    <property type="project" value="InterPro"/>
</dbReference>
<dbReference type="PROSITE" id="PS00031">
    <property type="entry name" value="NUCLEAR_REC_DBD_1"/>
    <property type="match status" value="1"/>
</dbReference>
<dbReference type="InterPro" id="IPR013088">
    <property type="entry name" value="Znf_NHR/GATA"/>
</dbReference>
<evidence type="ECO:0000259" key="13">
    <source>
        <dbReference type="PROSITE" id="PS51843"/>
    </source>
</evidence>
<dbReference type="AlphaFoldDB" id="A0A0N4Z0E9"/>
<keyword evidence="6 11" id="KW-0805">Transcription regulation</keyword>
<reference evidence="15" key="1">
    <citation type="submission" date="2017-02" db="UniProtKB">
        <authorList>
            <consortium name="WormBaseParasite"/>
        </authorList>
    </citation>
    <scope>IDENTIFICATION</scope>
</reference>
<dbReference type="PANTHER" id="PTHR46587">
    <property type="entry name" value="NUCLEAR HORMONE RECEPTOR FAMILY"/>
    <property type="match status" value="1"/>
</dbReference>
<dbReference type="Pfam" id="PF00105">
    <property type="entry name" value="zf-C4"/>
    <property type="match status" value="1"/>
</dbReference>